<evidence type="ECO:0000313" key="3">
    <source>
        <dbReference type="Proteomes" id="UP000279236"/>
    </source>
</evidence>
<dbReference type="RefSeq" id="XP_028479049.1">
    <property type="nucleotide sequence ID" value="XM_028620077.1"/>
</dbReference>
<comment type="caution">
    <text evidence="2">The sequence shown here is derived from an EMBL/GenBank/DDBJ whole genome shotgun (WGS) entry which is preliminary data.</text>
</comment>
<accession>A0A427Y5A6</accession>
<dbReference type="GeneID" id="39589045"/>
<name>A0A427Y5A6_9TREE</name>
<dbReference type="AlphaFoldDB" id="A0A427Y5A6"/>
<feature type="region of interest" description="Disordered" evidence="1">
    <location>
        <begin position="73"/>
        <end position="125"/>
    </location>
</feature>
<organism evidence="2 3">
    <name type="scientific">Apiotrichum porosum</name>
    <dbReference type="NCBI Taxonomy" id="105984"/>
    <lineage>
        <taxon>Eukaryota</taxon>
        <taxon>Fungi</taxon>
        <taxon>Dikarya</taxon>
        <taxon>Basidiomycota</taxon>
        <taxon>Agaricomycotina</taxon>
        <taxon>Tremellomycetes</taxon>
        <taxon>Trichosporonales</taxon>
        <taxon>Trichosporonaceae</taxon>
        <taxon>Apiotrichum</taxon>
    </lineage>
</organism>
<evidence type="ECO:0000313" key="2">
    <source>
        <dbReference type="EMBL" id="RSH86264.1"/>
    </source>
</evidence>
<gene>
    <name evidence="2" type="ORF">EHS24_004502</name>
</gene>
<reference evidence="2 3" key="1">
    <citation type="submission" date="2018-11" db="EMBL/GenBank/DDBJ databases">
        <title>Genome sequence of Apiotrichum porosum DSM 27194.</title>
        <authorList>
            <person name="Aliyu H."/>
            <person name="Gorte O."/>
            <person name="Ochsenreither K."/>
        </authorList>
    </citation>
    <scope>NUCLEOTIDE SEQUENCE [LARGE SCALE GENOMIC DNA]</scope>
    <source>
        <strain evidence="2 3">DSM 27194</strain>
    </source>
</reference>
<keyword evidence="3" id="KW-1185">Reference proteome</keyword>
<dbReference type="Proteomes" id="UP000279236">
    <property type="component" value="Unassembled WGS sequence"/>
</dbReference>
<dbReference type="EMBL" id="RSCE01000002">
    <property type="protein sequence ID" value="RSH86264.1"/>
    <property type="molecule type" value="Genomic_DNA"/>
</dbReference>
<sequence length="125" mass="13197">MGSTPATAAPNRVGNSTCLSEWSNHLERFGALTPPGRETKAHDHRPWVLEACQPVGDGVQTCKSDEYRVRAWPEARGASGGPGGPSPGASDQRAPPVGTEPTDARRHLLSEAPAQLTDAMRFGLA</sequence>
<protein>
    <submittedName>
        <fullName evidence="2">Uncharacterized protein</fullName>
    </submittedName>
</protein>
<proteinExistence type="predicted"/>
<evidence type="ECO:0000256" key="1">
    <source>
        <dbReference type="SAM" id="MobiDB-lite"/>
    </source>
</evidence>